<dbReference type="GO" id="GO:0006952">
    <property type="term" value="P:defense response"/>
    <property type="evidence" value="ECO:0007669"/>
    <property type="project" value="UniProtKB-KW"/>
</dbReference>
<dbReference type="OMA" id="WVLKAFP"/>
<keyword evidence="2" id="KW-0433">Leucine-rich repeat</keyword>
<evidence type="ECO:0000256" key="3">
    <source>
        <dbReference type="ARBA" id="ARBA00022737"/>
    </source>
</evidence>
<dbReference type="SUPFAM" id="SSF52058">
    <property type="entry name" value="L domain-like"/>
    <property type="match status" value="1"/>
</dbReference>
<accession>A0A1B6P9Q0</accession>
<evidence type="ECO:0000256" key="6">
    <source>
        <dbReference type="ARBA" id="ARBA00022840"/>
    </source>
</evidence>
<gene>
    <name evidence="8" type="ORF">SORBI_3009G220800</name>
</gene>
<proteinExistence type="inferred from homology"/>
<evidence type="ECO:0000256" key="1">
    <source>
        <dbReference type="ARBA" id="ARBA00008894"/>
    </source>
</evidence>
<dbReference type="EMBL" id="CM000768">
    <property type="protein sequence ID" value="KXG22479.1"/>
    <property type="molecule type" value="Genomic_DNA"/>
</dbReference>
<dbReference type="GO" id="GO:0005524">
    <property type="term" value="F:ATP binding"/>
    <property type="evidence" value="ECO:0007669"/>
    <property type="project" value="UniProtKB-KW"/>
</dbReference>
<dbReference type="AlphaFoldDB" id="A0A1B6P9Q0"/>
<evidence type="ECO:0000259" key="7">
    <source>
        <dbReference type="Pfam" id="PF18052"/>
    </source>
</evidence>
<name>A0A1B6P9Q0_SORBI</name>
<dbReference type="PANTHER" id="PTHR36766">
    <property type="entry name" value="PLANT BROAD-SPECTRUM MILDEW RESISTANCE PROTEIN RPW8"/>
    <property type="match status" value="1"/>
</dbReference>
<dbReference type="InParanoid" id="A0A1B6P9Q0"/>
<dbReference type="PANTHER" id="PTHR36766:SF36">
    <property type="entry name" value="AAA+ ATPASE DOMAIN-CONTAINING PROTEIN"/>
    <property type="match status" value="1"/>
</dbReference>
<evidence type="ECO:0000256" key="2">
    <source>
        <dbReference type="ARBA" id="ARBA00022614"/>
    </source>
</evidence>
<evidence type="ECO:0000313" key="8">
    <source>
        <dbReference type="EMBL" id="KXG22479.1"/>
    </source>
</evidence>
<keyword evidence="6" id="KW-0067">ATP-binding</keyword>
<dbReference type="InterPro" id="IPR041118">
    <property type="entry name" value="Rx_N"/>
</dbReference>
<keyword evidence="3" id="KW-0677">Repeat</keyword>
<feature type="domain" description="Disease resistance N-terminal" evidence="7">
    <location>
        <begin position="43"/>
        <end position="106"/>
    </location>
</feature>
<keyword evidence="9" id="KW-1185">Reference proteome</keyword>
<keyword evidence="4" id="KW-0547">Nucleotide-binding</keyword>
<protein>
    <recommendedName>
        <fullName evidence="7">Disease resistance N-terminal domain-containing protein</fullName>
    </recommendedName>
</protein>
<evidence type="ECO:0000256" key="4">
    <source>
        <dbReference type="ARBA" id="ARBA00022741"/>
    </source>
</evidence>
<keyword evidence="5" id="KW-0611">Plant defense</keyword>
<dbReference type="InterPro" id="IPR032675">
    <property type="entry name" value="LRR_dom_sf"/>
</dbReference>
<dbReference type="Pfam" id="PF18052">
    <property type="entry name" value="Rx_N"/>
    <property type="match status" value="1"/>
</dbReference>
<comment type="similarity">
    <text evidence="1">Belongs to the disease resistance NB-LRR family.</text>
</comment>
<dbReference type="Gramene" id="KXG22479">
    <property type="protein sequence ID" value="KXG22479"/>
    <property type="gene ID" value="SORBI_3009G220800"/>
</dbReference>
<dbReference type="SUPFAM" id="SSF52047">
    <property type="entry name" value="RNI-like"/>
    <property type="match status" value="1"/>
</dbReference>
<dbReference type="Proteomes" id="UP000000768">
    <property type="component" value="Chromosome 9"/>
</dbReference>
<evidence type="ECO:0000313" key="9">
    <source>
        <dbReference type="Proteomes" id="UP000000768"/>
    </source>
</evidence>
<reference evidence="9" key="2">
    <citation type="journal article" date="2018" name="Plant J.">
        <title>The Sorghum bicolor reference genome: improved assembly, gene annotations, a transcriptome atlas, and signatures of genome organization.</title>
        <authorList>
            <person name="McCormick R.F."/>
            <person name="Truong S.K."/>
            <person name="Sreedasyam A."/>
            <person name="Jenkins J."/>
            <person name="Shu S."/>
            <person name="Sims D."/>
            <person name="Kennedy M."/>
            <person name="Amirebrahimi M."/>
            <person name="Weers B.D."/>
            <person name="McKinley B."/>
            <person name="Mattison A."/>
            <person name="Morishige D.T."/>
            <person name="Grimwood J."/>
            <person name="Schmutz J."/>
            <person name="Mullet J.E."/>
        </authorList>
    </citation>
    <scope>NUCLEOTIDE SEQUENCE [LARGE SCALE GENOMIC DNA]</scope>
    <source>
        <strain evidence="9">cv. BTx623</strain>
    </source>
</reference>
<reference evidence="8 9" key="1">
    <citation type="journal article" date="2009" name="Nature">
        <title>The Sorghum bicolor genome and the diversification of grasses.</title>
        <authorList>
            <person name="Paterson A.H."/>
            <person name="Bowers J.E."/>
            <person name="Bruggmann R."/>
            <person name="Dubchak I."/>
            <person name="Grimwood J."/>
            <person name="Gundlach H."/>
            <person name="Haberer G."/>
            <person name="Hellsten U."/>
            <person name="Mitros T."/>
            <person name="Poliakov A."/>
            <person name="Schmutz J."/>
            <person name="Spannagl M."/>
            <person name="Tang H."/>
            <person name="Wang X."/>
            <person name="Wicker T."/>
            <person name="Bharti A.K."/>
            <person name="Chapman J."/>
            <person name="Feltus F.A."/>
            <person name="Gowik U."/>
            <person name="Grigoriev I.V."/>
            <person name="Lyons E."/>
            <person name="Maher C.A."/>
            <person name="Martis M."/>
            <person name="Narechania A."/>
            <person name="Otillar R.P."/>
            <person name="Penning B.W."/>
            <person name="Salamov A.A."/>
            <person name="Wang Y."/>
            <person name="Zhang L."/>
            <person name="Carpita N.C."/>
            <person name="Freeling M."/>
            <person name="Gingle A.R."/>
            <person name="Hash C.T."/>
            <person name="Keller B."/>
            <person name="Klein P."/>
            <person name="Kresovich S."/>
            <person name="McCann M.C."/>
            <person name="Ming R."/>
            <person name="Peterson D.G."/>
            <person name="Mehboob-ur-Rahman"/>
            <person name="Ware D."/>
            <person name="Westhoff P."/>
            <person name="Mayer K.F."/>
            <person name="Messing J."/>
            <person name="Rokhsar D.S."/>
        </authorList>
    </citation>
    <scope>NUCLEOTIDE SEQUENCE [LARGE SCALE GENOMIC DNA]</scope>
    <source>
        <strain evidence="9">cv. BTx623</strain>
    </source>
</reference>
<evidence type="ECO:0000256" key="5">
    <source>
        <dbReference type="ARBA" id="ARBA00022821"/>
    </source>
</evidence>
<dbReference type="Gene3D" id="3.80.10.10">
    <property type="entry name" value="Ribonuclease Inhibitor"/>
    <property type="match status" value="2"/>
</dbReference>
<organism evidence="8 9">
    <name type="scientific">Sorghum bicolor</name>
    <name type="common">Sorghum</name>
    <name type="synonym">Sorghum vulgare</name>
    <dbReference type="NCBI Taxonomy" id="4558"/>
    <lineage>
        <taxon>Eukaryota</taxon>
        <taxon>Viridiplantae</taxon>
        <taxon>Streptophyta</taxon>
        <taxon>Embryophyta</taxon>
        <taxon>Tracheophyta</taxon>
        <taxon>Spermatophyta</taxon>
        <taxon>Magnoliopsida</taxon>
        <taxon>Liliopsida</taxon>
        <taxon>Poales</taxon>
        <taxon>Poaceae</taxon>
        <taxon>PACMAD clade</taxon>
        <taxon>Panicoideae</taxon>
        <taxon>Andropogonodae</taxon>
        <taxon>Andropogoneae</taxon>
        <taxon>Sorghinae</taxon>
        <taxon>Sorghum</taxon>
    </lineage>
</organism>
<sequence>MLRQDLLEAGEENAVLGAILWLAQTILETLLPTGELDAWLQRAGLTSAIGELKSEVERIETVVNGVEGRAVGNKPLARSLARVKELMYDADDVVDELDYCRLQQQVQGVLPISLSKYYHLEVLDVGQPVIVDGTSDLVNMRNLILSKGACGVSSPAWFSCLQTIHLEDHEGWEILPSLERLSHLTKLKLRNLPNVTEMSIPSLEELVLIDMRKLDRCLSNSVRDLNSSLRVLEIRACWVLKAFPLFESYEKFGIGQKSWLPNISELTIHECPHLVLSNPLPPSSSLCKLSIRDVSTLPTIEGSSNGEVKFVLCGDSSFIELLDENDSMLLFDNLRTITRLKIVGCGNLWSFSFEYCELIKFQGNKEGFSRFTSLEELRIVDCPELIPSLVHEYEIDDQANRRWLLPCSLGVLDIRGVSLETLQPSFSGDLTRLTVLKVSRIHALKSLQLHSCTALEKLTIGLCESLDALEGFQSLRNLSLPQCLKSLSTQVYELCPRLERLRFSDLSLLTKPFCKHLTSLQCLQLEYRYKDNDAAGLTWEQEAALQLLASLQHLQFHGYHKLSDLPVGLHSLLSLKRLQIFYCPNISRLLERGLPPSLEELEVCGCISKVISSLGKVGINLDSSDVAILKNLEADSLVLHANKKRSIPKCKYSSIDSDENGKNDSRQFSATLVEILMRTCWIRRMIKS</sequence>